<dbReference type="PROSITE" id="PS51118">
    <property type="entry name" value="HTH_HXLR"/>
    <property type="match status" value="1"/>
</dbReference>
<accession>A0ABU5U5E0</accession>
<keyword evidence="3" id="KW-0804">Transcription</keyword>
<evidence type="ECO:0000313" key="5">
    <source>
        <dbReference type="EMBL" id="MEA5522361.1"/>
    </source>
</evidence>
<keyword evidence="6" id="KW-1185">Reference proteome</keyword>
<dbReference type="InterPro" id="IPR036388">
    <property type="entry name" value="WH-like_DNA-bd_sf"/>
</dbReference>
<evidence type="ECO:0000256" key="1">
    <source>
        <dbReference type="ARBA" id="ARBA00023015"/>
    </source>
</evidence>
<dbReference type="Gene3D" id="1.10.10.10">
    <property type="entry name" value="Winged helix-like DNA-binding domain superfamily/Winged helix DNA-binding domain"/>
    <property type="match status" value="1"/>
</dbReference>
<evidence type="ECO:0000259" key="4">
    <source>
        <dbReference type="PROSITE" id="PS51118"/>
    </source>
</evidence>
<name>A0ABU5U5E0_9CYAN</name>
<dbReference type="Pfam" id="PF01638">
    <property type="entry name" value="HxlR"/>
    <property type="match status" value="1"/>
</dbReference>
<reference evidence="5 6" key="1">
    <citation type="submission" date="2023-12" db="EMBL/GenBank/DDBJ databases">
        <title>Baltic Sea Cyanobacteria.</title>
        <authorList>
            <person name="Delbaje E."/>
            <person name="Fewer D.P."/>
            <person name="Shishido T.K."/>
        </authorList>
    </citation>
    <scope>NUCLEOTIDE SEQUENCE [LARGE SCALE GENOMIC DNA]</scope>
    <source>
        <strain evidence="5 6">CCNP 1315</strain>
    </source>
</reference>
<organism evidence="5 6">
    <name type="scientific">Limnoraphis robusta CCNP1315</name>
    <dbReference type="NCBI Taxonomy" id="3110306"/>
    <lineage>
        <taxon>Bacteria</taxon>
        <taxon>Bacillati</taxon>
        <taxon>Cyanobacteriota</taxon>
        <taxon>Cyanophyceae</taxon>
        <taxon>Oscillatoriophycideae</taxon>
        <taxon>Oscillatoriales</taxon>
        <taxon>Sirenicapillariaceae</taxon>
        <taxon>Limnoraphis</taxon>
    </lineage>
</organism>
<feature type="domain" description="HTH hxlR-type" evidence="4">
    <location>
        <begin position="12"/>
        <end position="109"/>
    </location>
</feature>
<evidence type="ECO:0000313" key="6">
    <source>
        <dbReference type="Proteomes" id="UP001301728"/>
    </source>
</evidence>
<keyword evidence="1" id="KW-0805">Transcription regulation</keyword>
<dbReference type="RefSeq" id="WP_323307017.1">
    <property type="nucleotide sequence ID" value="NZ_JAYGHT010000170.1"/>
</dbReference>
<dbReference type="SUPFAM" id="SSF46785">
    <property type="entry name" value="Winged helix' DNA-binding domain"/>
    <property type="match status" value="1"/>
</dbReference>
<dbReference type="Proteomes" id="UP001301728">
    <property type="component" value="Unassembled WGS sequence"/>
</dbReference>
<evidence type="ECO:0000256" key="2">
    <source>
        <dbReference type="ARBA" id="ARBA00023125"/>
    </source>
</evidence>
<dbReference type="PANTHER" id="PTHR33204">
    <property type="entry name" value="TRANSCRIPTIONAL REGULATOR, MARR FAMILY"/>
    <property type="match status" value="1"/>
</dbReference>
<dbReference type="PANTHER" id="PTHR33204:SF37">
    <property type="entry name" value="HTH-TYPE TRANSCRIPTIONAL REGULATOR YODB"/>
    <property type="match status" value="1"/>
</dbReference>
<gene>
    <name evidence="5" type="ORF">VB854_25830</name>
</gene>
<sequence length="128" mass="14421">MPPADPARRSCCPIACTLDLIGDRWTLLVLRDLFAGRTRYSDFQRSPEGIATNILADRLELLVRHALVDKHAEGPKRHHTYRLTDKGRSLEPVLWAVAHWGLQHIEGTEARIVPPGATSERQPDRSDP</sequence>
<protein>
    <submittedName>
        <fullName evidence="5">Helix-turn-helix domain-containing protein</fullName>
    </submittedName>
</protein>
<dbReference type="EMBL" id="JAYGHT010000170">
    <property type="protein sequence ID" value="MEA5522361.1"/>
    <property type="molecule type" value="Genomic_DNA"/>
</dbReference>
<keyword evidence="2" id="KW-0238">DNA-binding</keyword>
<evidence type="ECO:0000256" key="3">
    <source>
        <dbReference type="ARBA" id="ARBA00023163"/>
    </source>
</evidence>
<proteinExistence type="predicted"/>
<comment type="caution">
    <text evidence="5">The sequence shown here is derived from an EMBL/GenBank/DDBJ whole genome shotgun (WGS) entry which is preliminary data.</text>
</comment>
<dbReference type="InterPro" id="IPR036390">
    <property type="entry name" value="WH_DNA-bd_sf"/>
</dbReference>
<dbReference type="InterPro" id="IPR002577">
    <property type="entry name" value="HTH_HxlR"/>
</dbReference>